<sequence length="87" mass="9889">MRAGALRITPQQSPELSPGRISRQLSAIDFTSHHSSRQRQSSLMSLKAQTHFNTIHNVWVISPHWLPHPHLIRPDASHAYEPTPPSR</sequence>
<comment type="caution">
    <text evidence="1">The sequence shown here is derived from an EMBL/GenBank/DDBJ whole genome shotgun (WGS) entry which is preliminary data.</text>
</comment>
<name>A0A9Q3IEK5_9BASI</name>
<reference evidence="1" key="1">
    <citation type="submission" date="2021-03" db="EMBL/GenBank/DDBJ databases">
        <title>Draft genome sequence of rust myrtle Austropuccinia psidii MF-1, a brazilian biotype.</title>
        <authorList>
            <person name="Quecine M.C."/>
            <person name="Pachon D.M.R."/>
            <person name="Bonatelli M.L."/>
            <person name="Correr F.H."/>
            <person name="Franceschini L.M."/>
            <person name="Leite T.F."/>
            <person name="Margarido G.R.A."/>
            <person name="Almeida C.A."/>
            <person name="Ferrarezi J.A."/>
            <person name="Labate C.A."/>
        </authorList>
    </citation>
    <scope>NUCLEOTIDE SEQUENCE</scope>
    <source>
        <strain evidence="1">MF-1</strain>
    </source>
</reference>
<dbReference type="AlphaFoldDB" id="A0A9Q3IEK5"/>
<gene>
    <name evidence="1" type="ORF">O181_080056</name>
</gene>
<organism evidence="1 2">
    <name type="scientific">Austropuccinia psidii MF-1</name>
    <dbReference type="NCBI Taxonomy" id="1389203"/>
    <lineage>
        <taxon>Eukaryota</taxon>
        <taxon>Fungi</taxon>
        <taxon>Dikarya</taxon>
        <taxon>Basidiomycota</taxon>
        <taxon>Pucciniomycotina</taxon>
        <taxon>Pucciniomycetes</taxon>
        <taxon>Pucciniales</taxon>
        <taxon>Sphaerophragmiaceae</taxon>
        <taxon>Austropuccinia</taxon>
    </lineage>
</organism>
<keyword evidence="2" id="KW-1185">Reference proteome</keyword>
<accession>A0A9Q3IEK5</accession>
<dbReference type="EMBL" id="AVOT02044992">
    <property type="protein sequence ID" value="MBW0540341.1"/>
    <property type="molecule type" value="Genomic_DNA"/>
</dbReference>
<evidence type="ECO:0000313" key="2">
    <source>
        <dbReference type="Proteomes" id="UP000765509"/>
    </source>
</evidence>
<dbReference type="Proteomes" id="UP000765509">
    <property type="component" value="Unassembled WGS sequence"/>
</dbReference>
<evidence type="ECO:0000313" key="1">
    <source>
        <dbReference type="EMBL" id="MBW0540341.1"/>
    </source>
</evidence>
<proteinExistence type="predicted"/>
<protein>
    <submittedName>
        <fullName evidence="1">Uncharacterized protein</fullName>
    </submittedName>
</protein>